<name>J4UFR0_BEAB2</name>
<dbReference type="EMBL" id="JH725209">
    <property type="protein sequence ID" value="EJP61442.1"/>
    <property type="molecule type" value="Genomic_DNA"/>
</dbReference>
<dbReference type="OrthoDB" id="5412996at2759"/>
<keyword evidence="4" id="KW-1185">Reference proteome</keyword>
<dbReference type="RefSeq" id="XP_008602951.1">
    <property type="nucleotide sequence ID" value="XM_008604729.1"/>
</dbReference>
<feature type="region of interest" description="Disordered" evidence="1">
    <location>
        <begin position="856"/>
        <end position="896"/>
    </location>
</feature>
<keyword evidence="3" id="KW-0808">Transferase</keyword>
<dbReference type="InParanoid" id="J4UFR0"/>
<evidence type="ECO:0000259" key="2">
    <source>
        <dbReference type="Pfam" id="PF01636"/>
    </source>
</evidence>
<evidence type="ECO:0000313" key="3">
    <source>
        <dbReference type="EMBL" id="EJP61442.1"/>
    </source>
</evidence>
<dbReference type="InterPro" id="IPR011009">
    <property type="entry name" value="Kinase-like_dom_sf"/>
</dbReference>
<accession>J4UFR0</accession>
<reference evidence="3 4" key="1">
    <citation type="journal article" date="2012" name="Sci. Rep.">
        <title>Genomic perspectives on the evolution of fungal entomopathogenicity in Beauveria bassiana.</title>
        <authorList>
            <person name="Xiao G."/>
            <person name="Ying S.H."/>
            <person name="Zheng P."/>
            <person name="Wang Z.L."/>
            <person name="Zhang S."/>
            <person name="Xie X.Q."/>
            <person name="Shang Y."/>
            <person name="St Leger R.J."/>
            <person name="Zhao G.P."/>
            <person name="Wang C."/>
            <person name="Feng M.G."/>
        </authorList>
    </citation>
    <scope>NUCLEOTIDE SEQUENCE [LARGE SCALE GENOMIC DNA]</scope>
    <source>
        <strain evidence="3 4">ARSEF 2860</strain>
    </source>
</reference>
<dbReference type="SUPFAM" id="SSF56112">
    <property type="entry name" value="Protein kinase-like (PK-like)"/>
    <property type="match status" value="1"/>
</dbReference>
<dbReference type="PANTHER" id="PTHR21310:SF37">
    <property type="entry name" value="AMINOGLYCOSIDE PHOSPHOTRANSFERASE DOMAIN-CONTAINING PROTEIN"/>
    <property type="match status" value="1"/>
</dbReference>
<dbReference type="Gene3D" id="3.30.200.20">
    <property type="entry name" value="Phosphorylase Kinase, domain 1"/>
    <property type="match status" value="1"/>
</dbReference>
<dbReference type="InterPro" id="IPR012337">
    <property type="entry name" value="RNaseH-like_sf"/>
</dbReference>
<organism evidence="3 4">
    <name type="scientific">Beauveria bassiana (strain ARSEF 2860)</name>
    <name type="common">White muscardine disease fungus</name>
    <name type="synonym">Tritirachium shiotae</name>
    <dbReference type="NCBI Taxonomy" id="655819"/>
    <lineage>
        <taxon>Eukaryota</taxon>
        <taxon>Fungi</taxon>
        <taxon>Dikarya</taxon>
        <taxon>Ascomycota</taxon>
        <taxon>Pezizomycotina</taxon>
        <taxon>Sordariomycetes</taxon>
        <taxon>Hypocreomycetidae</taxon>
        <taxon>Hypocreales</taxon>
        <taxon>Cordycipitaceae</taxon>
        <taxon>Beauveria</taxon>
    </lineage>
</organism>
<dbReference type="Proteomes" id="UP000002762">
    <property type="component" value="Unassembled WGS sequence"/>
</dbReference>
<feature type="compositionally biased region" description="Basic and acidic residues" evidence="1">
    <location>
        <begin position="1199"/>
        <end position="1216"/>
    </location>
</feature>
<dbReference type="InterPro" id="IPR051678">
    <property type="entry name" value="AGP_Transferase"/>
</dbReference>
<feature type="region of interest" description="Disordered" evidence="1">
    <location>
        <begin position="1177"/>
        <end position="1234"/>
    </location>
</feature>
<sequence length="1234" mass="138000">MPQRRARARAGRRSRITPEMKKNLCDELTTDPELDIDEMMQTVLCRQDWYQDNPAPDMKLDASPLDQLPASQLFRQQSRHRIFLHFSLLHRYLPLKLDNMSSSDEKTDPAKQTEFQLGISKSNATALETQGHASAERRGVSYGAGSYRLPNATEETQMTSAADVSVEKRQHVTESIAKSYSSKVGSPLGGALSIHKGSVSSKSTPSQQSVHEIVFLCNPLLPKMRPRMLFDDVAWEESERVEREWIKSLFEESTLRAIGDFIVKHRGGIPTEMCDPKAGAFNALFRMKFQDGGSAVIRFPKPGATMFPEEKVRNEVAMIRYIQDHTTIPVPFILHWGTKEESPLGLGPFIIMEYINHEMDMGAALNTAGRGTQDRPLLDPNIDPAKLETLYGQMADILLQLSTLELPAIGSLQQSDEFSWGVTHRPLSIHMNELVRLGTLPRAKLPDASFESSSDYLKSLSQLHLEHLIWQRNDAVQSKPDCQRKYVARHLFRKLASERKLLSVKHDNGPFKIWCDDLRPSNILLDASLKIVGVIDWEFAYAAPAEFSFAPPWWLLLEQPEYWPNGMNEWSDIYESRLQTFLKVLEKCEASAIASGKLQDGKQLSFRMRQSWDNSEFWIVYAARKNFAFDAIFWEKLDPKFFGPGESPKDVWKQRLSLLDERVRENMEPFVQKKLKDNETRELAWEPDELIPSHGHPSDTGTTDEGIKKKTMLPSPGASSSYEHIQVEDMFALKYSTLPISIMSSLGSAAMPLIAWQHKLTLTSCRSPAPTKVIPVDLIIVTVTVFAHSLLALHSYVGMPEAGDSRNDRDFDQSSTLIAQLACFCLLSLSQQALTGRRLEAALDQTARHLRKWEKTDYQDPATSPESHNKDSPSASPTASASNRSHSPQNGKCAAKHGSKFAPAKYELVHFTKDPTATSTHALRLLNTKVKASPSCKYISVHMDTRLRWDYHREKLEAGATARLSALSVLASSSWGTGLTKLRQFIPDSGYTSRGSSMISAIRKIQRRAVQTITGAFRTTAGSAVDVEAHLLPMLQQLEQTAVETTMRIRTTPLFNDMVAVVATGREGVSFPTPIRGEASPGQCTIFTDYQAALQAIQNPKSPSGQYILTEAVQALNALRSHKWNTQFRWIPAHVGVPGNSCFRTAAIMLFQAYTACRPAELVDGTKARVAIDPMMDDSDVEDAGSSARATAETTARTRKQEPCKPRTSSRRMDQKRNKRGTLVPPLSTGITDG</sequence>
<proteinExistence type="predicted"/>
<dbReference type="PANTHER" id="PTHR21310">
    <property type="entry name" value="AMINOGLYCOSIDE PHOSPHOTRANSFERASE-RELATED-RELATED"/>
    <property type="match status" value="1"/>
</dbReference>
<dbReference type="Pfam" id="PF01636">
    <property type="entry name" value="APH"/>
    <property type="match status" value="1"/>
</dbReference>
<dbReference type="InterPro" id="IPR002575">
    <property type="entry name" value="Aminoglycoside_PTrfase"/>
</dbReference>
<evidence type="ECO:0000313" key="4">
    <source>
        <dbReference type="Proteomes" id="UP000002762"/>
    </source>
</evidence>
<evidence type="ECO:0000256" key="1">
    <source>
        <dbReference type="SAM" id="MobiDB-lite"/>
    </source>
</evidence>
<feature type="region of interest" description="Disordered" evidence="1">
    <location>
        <begin position="689"/>
        <end position="720"/>
    </location>
</feature>
<dbReference type="InterPro" id="IPR036397">
    <property type="entry name" value="RNaseH_sf"/>
</dbReference>
<dbReference type="HOGENOM" id="CLU_267363_0_0_1"/>
<dbReference type="AlphaFoldDB" id="J4UFR0"/>
<dbReference type="GO" id="GO:0016740">
    <property type="term" value="F:transferase activity"/>
    <property type="evidence" value="ECO:0007669"/>
    <property type="project" value="UniProtKB-KW"/>
</dbReference>
<dbReference type="GeneID" id="19892644"/>
<feature type="compositionally biased region" description="Low complexity" evidence="1">
    <location>
        <begin position="872"/>
        <end position="882"/>
    </location>
</feature>
<gene>
    <name evidence="3" type="ORF">BBA_09632</name>
</gene>
<dbReference type="CDD" id="cd09276">
    <property type="entry name" value="Rnase_HI_RT_non_LTR"/>
    <property type="match status" value="1"/>
</dbReference>
<dbReference type="Gene3D" id="3.30.420.10">
    <property type="entry name" value="Ribonuclease H-like superfamily/Ribonuclease H"/>
    <property type="match status" value="1"/>
</dbReference>
<dbReference type="SUPFAM" id="SSF53098">
    <property type="entry name" value="Ribonuclease H-like"/>
    <property type="match status" value="1"/>
</dbReference>
<protein>
    <submittedName>
        <fullName evidence="3">Phosphotransferase family protein</fullName>
    </submittedName>
</protein>
<dbReference type="GO" id="GO:0003676">
    <property type="term" value="F:nucleic acid binding"/>
    <property type="evidence" value="ECO:0007669"/>
    <property type="project" value="InterPro"/>
</dbReference>
<feature type="domain" description="Aminoglycoside phosphotransferase" evidence="2">
    <location>
        <begin position="290"/>
        <end position="550"/>
    </location>
</feature>